<evidence type="ECO:0000256" key="4">
    <source>
        <dbReference type="ARBA" id="ARBA00023136"/>
    </source>
</evidence>
<feature type="transmembrane region" description="Helical" evidence="6">
    <location>
        <begin position="381"/>
        <end position="407"/>
    </location>
</feature>
<sequence>MDLSALLFDSQRLPLLMERGEGENLGYSEHQRHLVRICSLSSSSVSIVSGLMAFYFLGMLHPAKRMFRHTLITILISFDFLKAVMLLVYPASSENSSEGSVTNMRFLNAIGWLTSFSIEGADLVIVYFAVHIALLIFRPALGSKTNTEGGLFVVRHYIYVLALVIPVILSSLTFAGNNNYTDQISWSYMEPLTAVWYLTWIIRYCIAVLIVTIYGSVYYHVMREYTAVSSKMDVMGHKSRGMVTEVLGDSFMYKVGQMLLMLVFPDIQINAQLHGKDLTTEADMENLDYLRNQDPELTGIPELPELAGYQSSQKAARTRQEVGLDIQQLLHEEAMEKFRYRQLQIMRQMKVIFIYPVSYMLLWLFPFVAQCYQLHRGRKAYYHLSIFCLAAFFQAFNCFIDTMVFFIREQPWNLRASQVDPFAQYEYSWLRKKLGFLPGYRLGNPDAISPQITAPSHQDPLTSHSHLRAIKSRSSSQIDPKDVNQDNSLSLADFLNSSAPKTVPSNVHSSTRQNSKFSWRTFSLRGSLTESYGSDEHKEARKKSTGRKGSAYSAKTSSTDGNAKMDLMCFLKEETHAK</sequence>
<dbReference type="EMBL" id="JAEUBE010000487">
    <property type="protein sequence ID" value="KAH3661271.1"/>
    <property type="molecule type" value="Genomic_DNA"/>
</dbReference>
<feature type="transmembrane region" description="Helical" evidence="6">
    <location>
        <begin position="195"/>
        <end position="221"/>
    </location>
</feature>
<proteinExistence type="predicted"/>
<reference evidence="9" key="2">
    <citation type="submission" date="2021-01" db="EMBL/GenBank/DDBJ databases">
        <authorList>
            <person name="Schikora-Tamarit M.A."/>
        </authorList>
    </citation>
    <scope>NUCLEOTIDE SEQUENCE</scope>
    <source>
        <strain evidence="9">CBS6075</strain>
    </source>
</reference>
<dbReference type="GO" id="GO:0004930">
    <property type="term" value="F:G protein-coupled receptor activity"/>
    <property type="evidence" value="ECO:0007669"/>
    <property type="project" value="TreeGrafter"/>
</dbReference>
<reference evidence="9" key="1">
    <citation type="journal article" date="2021" name="Open Biol.">
        <title>Shared evolutionary footprints suggest mitochondrial oxidative damage underlies multiple complex I losses in fungi.</title>
        <authorList>
            <person name="Schikora-Tamarit M.A."/>
            <person name="Marcet-Houben M."/>
            <person name="Nosek J."/>
            <person name="Gabaldon T."/>
        </authorList>
    </citation>
    <scope>NUCLEOTIDE SEQUENCE</scope>
    <source>
        <strain evidence="9">CBS6075</strain>
    </source>
</reference>
<evidence type="ECO:0000259" key="7">
    <source>
        <dbReference type="Pfam" id="PF11710"/>
    </source>
</evidence>
<evidence type="ECO:0000256" key="5">
    <source>
        <dbReference type="SAM" id="MobiDB-lite"/>
    </source>
</evidence>
<name>A0A9P8NXY9_9ASCO</name>
<dbReference type="InterPro" id="IPR023041">
    <property type="entry name" value="Glucose_rcpt_Git3-like_N"/>
</dbReference>
<dbReference type="SUPFAM" id="SSF81321">
    <property type="entry name" value="Family A G protein-coupled receptor-like"/>
    <property type="match status" value="1"/>
</dbReference>
<feature type="transmembrane region" description="Helical" evidence="6">
    <location>
        <begin position="351"/>
        <end position="369"/>
    </location>
</feature>
<dbReference type="OrthoDB" id="5368598at2759"/>
<feature type="region of interest" description="Disordered" evidence="5">
    <location>
        <begin position="530"/>
        <end position="564"/>
    </location>
</feature>
<dbReference type="AlphaFoldDB" id="A0A9P8NXY9"/>
<feature type="transmembrane region" description="Helical" evidence="6">
    <location>
        <begin position="157"/>
        <end position="175"/>
    </location>
</feature>
<evidence type="ECO:0000313" key="9">
    <source>
        <dbReference type="EMBL" id="KAH3661271.1"/>
    </source>
</evidence>
<evidence type="ECO:0000313" key="10">
    <source>
        <dbReference type="Proteomes" id="UP000769157"/>
    </source>
</evidence>
<comment type="subcellular location">
    <subcellularLocation>
        <location evidence="1">Membrane</location>
        <topology evidence="1">Multi-pass membrane protein</topology>
    </subcellularLocation>
</comment>
<evidence type="ECO:0000259" key="8">
    <source>
        <dbReference type="Pfam" id="PF11970"/>
    </source>
</evidence>
<keyword evidence="4 6" id="KW-0472">Membrane</keyword>
<dbReference type="GO" id="GO:0005886">
    <property type="term" value="C:plasma membrane"/>
    <property type="evidence" value="ECO:0007669"/>
    <property type="project" value="TreeGrafter"/>
</dbReference>
<evidence type="ECO:0000256" key="6">
    <source>
        <dbReference type="SAM" id="Phobius"/>
    </source>
</evidence>
<evidence type="ECO:0000256" key="2">
    <source>
        <dbReference type="ARBA" id="ARBA00022692"/>
    </source>
</evidence>
<dbReference type="Pfam" id="PF11970">
    <property type="entry name" value="GPR_Gpa2_C"/>
    <property type="match status" value="1"/>
</dbReference>
<dbReference type="PANTHER" id="PTHR23112">
    <property type="entry name" value="G PROTEIN-COUPLED RECEPTOR 157-RELATED"/>
    <property type="match status" value="1"/>
</dbReference>
<gene>
    <name evidence="9" type="ORF">OGAPHI_006678</name>
</gene>
<keyword evidence="3 6" id="KW-1133">Transmembrane helix</keyword>
<feature type="transmembrane region" description="Helical" evidence="6">
    <location>
        <begin position="109"/>
        <end position="137"/>
    </location>
</feature>
<organism evidence="9 10">
    <name type="scientific">Ogataea philodendri</name>
    <dbReference type="NCBI Taxonomy" id="1378263"/>
    <lineage>
        <taxon>Eukaryota</taxon>
        <taxon>Fungi</taxon>
        <taxon>Dikarya</taxon>
        <taxon>Ascomycota</taxon>
        <taxon>Saccharomycotina</taxon>
        <taxon>Pichiomycetes</taxon>
        <taxon>Pichiales</taxon>
        <taxon>Pichiaceae</taxon>
        <taxon>Ogataea</taxon>
    </lineage>
</organism>
<comment type="caution">
    <text evidence="9">The sequence shown here is derived from an EMBL/GenBank/DDBJ whole genome shotgun (WGS) entry which is preliminary data.</text>
</comment>
<evidence type="ECO:0000256" key="3">
    <source>
        <dbReference type="ARBA" id="ARBA00022989"/>
    </source>
</evidence>
<dbReference type="RefSeq" id="XP_046058395.1">
    <property type="nucleotide sequence ID" value="XM_046207989.1"/>
</dbReference>
<evidence type="ECO:0000256" key="1">
    <source>
        <dbReference type="ARBA" id="ARBA00004141"/>
    </source>
</evidence>
<protein>
    <recommendedName>
        <fullName evidence="11">G protein-coupled receptor GPR1</fullName>
    </recommendedName>
</protein>
<dbReference type="InterPro" id="IPR022596">
    <property type="entry name" value="GPR1/2/3_C"/>
</dbReference>
<feature type="transmembrane region" description="Helical" evidence="6">
    <location>
        <begin position="34"/>
        <end position="58"/>
    </location>
</feature>
<feature type="domain" description="G protein-coupled receptor GPR1/2/3 C-terminal" evidence="8">
    <location>
        <begin position="341"/>
        <end position="413"/>
    </location>
</feature>
<accession>A0A9P8NXY9</accession>
<dbReference type="GeneID" id="70238642"/>
<keyword evidence="10" id="KW-1185">Reference proteome</keyword>
<feature type="domain" description="Glucose receptor Git3-like N-terminal" evidence="7">
    <location>
        <begin position="35"/>
        <end position="227"/>
    </location>
</feature>
<dbReference type="Proteomes" id="UP000769157">
    <property type="component" value="Unassembled WGS sequence"/>
</dbReference>
<keyword evidence="2 6" id="KW-0812">Transmembrane</keyword>
<evidence type="ECO:0008006" key="11">
    <source>
        <dbReference type="Google" id="ProtNLM"/>
    </source>
</evidence>
<dbReference type="Pfam" id="PF11710">
    <property type="entry name" value="Git3"/>
    <property type="match status" value="1"/>
</dbReference>
<dbReference type="PANTHER" id="PTHR23112:SF37">
    <property type="entry name" value="G PROTEIN-COUPLED RECEPTOR GPR1"/>
    <property type="match status" value="1"/>
</dbReference>
<dbReference type="Gene3D" id="1.20.1070.10">
    <property type="entry name" value="Rhodopsin 7-helix transmembrane proteins"/>
    <property type="match status" value="1"/>
</dbReference>
<dbReference type="GO" id="GO:0007189">
    <property type="term" value="P:adenylate cyclase-activating G protein-coupled receptor signaling pathway"/>
    <property type="evidence" value="ECO:0007669"/>
    <property type="project" value="TreeGrafter"/>
</dbReference>
<feature type="transmembrane region" description="Helical" evidence="6">
    <location>
        <begin position="70"/>
        <end position="89"/>
    </location>
</feature>